<proteinExistence type="predicted"/>
<evidence type="ECO:0000313" key="2">
    <source>
        <dbReference type="EMBL" id="VDN35120.1"/>
    </source>
</evidence>
<dbReference type="Proteomes" id="UP000271889">
    <property type="component" value="Unassembled WGS sequence"/>
</dbReference>
<protein>
    <submittedName>
        <fullName evidence="2">Uncharacterized protein</fullName>
    </submittedName>
</protein>
<dbReference type="EMBL" id="UYRV01126143">
    <property type="protein sequence ID" value="VDN35120.1"/>
    <property type="molecule type" value="Genomic_DNA"/>
</dbReference>
<keyword evidence="3" id="KW-1185">Reference proteome</keyword>
<feature type="region of interest" description="Disordered" evidence="1">
    <location>
        <begin position="1"/>
        <end position="38"/>
    </location>
</feature>
<reference evidence="2 3" key="1">
    <citation type="submission" date="2018-11" db="EMBL/GenBank/DDBJ databases">
        <authorList>
            <consortium name="Pathogen Informatics"/>
        </authorList>
    </citation>
    <scope>NUCLEOTIDE SEQUENCE [LARGE SCALE GENOMIC DNA]</scope>
</reference>
<organism evidence="2 3">
    <name type="scientific">Cylicostephanus goldi</name>
    <name type="common">Nematode worm</name>
    <dbReference type="NCBI Taxonomy" id="71465"/>
    <lineage>
        <taxon>Eukaryota</taxon>
        <taxon>Metazoa</taxon>
        <taxon>Ecdysozoa</taxon>
        <taxon>Nematoda</taxon>
        <taxon>Chromadorea</taxon>
        <taxon>Rhabditida</taxon>
        <taxon>Rhabditina</taxon>
        <taxon>Rhabditomorpha</taxon>
        <taxon>Strongyloidea</taxon>
        <taxon>Strongylidae</taxon>
        <taxon>Cylicostephanus</taxon>
    </lineage>
</organism>
<evidence type="ECO:0000256" key="1">
    <source>
        <dbReference type="SAM" id="MobiDB-lite"/>
    </source>
</evidence>
<gene>
    <name evidence="2" type="ORF">CGOC_LOCUS12838</name>
</gene>
<sequence length="82" mass="8903">MDDQAKDDPPSPCYSSPNDSEPPSPDSGFSSDENASPLAHRLASSVIRPILPKMISGPENMSNECAGWIKWHVSWKGQLYSG</sequence>
<name>A0A3P7N5V5_CYLGO</name>
<evidence type="ECO:0000313" key="3">
    <source>
        <dbReference type="Proteomes" id="UP000271889"/>
    </source>
</evidence>
<accession>A0A3P7N5V5</accession>
<dbReference type="AlphaFoldDB" id="A0A3P7N5V5"/>